<evidence type="ECO:0000256" key="1">
    <source>
        <dbReference type="SAM" id="MobiDB-lite"/>
    </source>
</evidence>
<protein>
    <submittedName>
        <fullName evidence="2">Uncharacterized protein</fullName>
    </submittedName>
</protein>
<dbReference type="AlphaFoldDB" id="K1YY45"/>
<proteinExistence type="predicted"/>
<evidence type="ECO:0000313" key="2">
    <source>
        <dbReference type="EMBL" id="EKD30334.1"/>
    </source>
</evidence>
<dbReference type="EMBL" id="AMFJ01034086">
    <property type="protein sequence ID" value="EKD30334.1"/>
    <property type="molecule type" value="Genomic_DNA"/>
</dbReference>
<reference evidence="2" key="1">
    <citation type="journal article" date="2012" name="Science">
        <title>Fermentation, hydrogen, and sulfur metabolism in multiple uncultivated bacterial phyla.</title>
        <authorList>
            <person name="Wrighton K.C."/>
            <person name="Thomas B.C."/>
            <person name="Sharon I."/>
            <person name="Miller C.S."/>
            <person name="Castelle C.J."/>
            <person name="VerBerkmoes N.C."/>
            <person name="Wilkins M.J."/>
            <person name="Hettich R.L."/>
            <person name="Lipton M.S."/>
            <person name="Williams K.H."/>
            <person name="Long P.E."/>
            <person name="Banfield J.F."/>
        </authorList>
    </citation>
    <scope>NUCLEOTIDE SEQUENCE [LARGE SCALE GENOMIC DNA]</scope>
</reference>
<name>K1YY45_9BACT</name>
<feature type="region of interest" description="Disordered" evidence="1">
    <location>
        <begin position="1"/>
        <end position="23"/>
    </location>
</feature>
<organism evidence="2">
    <name type="scientific">uncultured bacterium</name>
    <name type="common">gcode 4</name>
    <dbReference type="NCBI Taxonomy" id="1234023"/>
    <lineage>
        <taxon>Bacteria</taxon>
        <taxon>environmental samples</taxon>
    </lineage>
</organism>
<accession>K1YY45</accession>
<sequence length="141" mass="16121">MLSSEINKRPGSSNDQLSLDFTNNSPVSTKTRIADSVYDITSGKITFHPEKSEIGENSFALKISYMGRSYSLKGVYKKEEIRSFHQKDFSETTVRIIRFDSILAFRDGRYISALLPPKNFNEITKNIQGILSDYCRNIMIH</sequence>
<comment type="caution">
    <text evidence="2">The sequence shown here is derived from an EMBL/GenBank/DDBJ whole genome shotgun (WGS) entry which is preliminary data.</text>
</comment>
<gene>
    <name evidence="2" type="ORF">ACD_78C00086G0002</name>
</gene>